<feature type="transmembrane region" description="Helical" evidence="1">
    <location>
        <begin position="112"/>
        <end position="129"/>
    </location>
</feature>
<keyword evidence="1" id="KW-0812">Transmembrane</keyword>
<keyword evidence="3" id="KW-1185">Reference proteome</keyword>
<feature type="transmembrane region" description="Helical" evidence="1">
    <location>
        <begin position="216"/>
        <end position="238"/>
    </location>
</feature>
<evidence type="ECO:0000313" key="3">
    <source>
        <dbReference type="Proteomes" id="UP001596071"/>
    </source>
</evidence>
<dbReference type="EMBL" id="JBHSNP010000002">
    <property type="protein sequence ID" value="MFC5602108.1"/>
    <property type="molecule type" value="Genomic_DNA"/>
</dbReference>
<dbReference type="Proteomes" id="UP001596071">
    <property type="component" value="Unassembled WGS sequence"/>
</dbReference>
<feature type="transmembrane region" description="Helical" evidence="1">
    <location>
        <begin position="136"/>
        <end position="160"/>
    </location>
</feature>
<feature type="transmembrane region" description="Helical" evidence="1">
    <location>
        <begin position="297"/>
        <end position="314"/>
    </location>
</feature>
<name>A0ABW0TW95_9BACL</name>
<proteinExistence type="predicted"/>
<dbReference type="RefSeq" id="WP_381441813.1">
    <property type="nucleotide sequence ID" value="NZ_JBHSNP010000002.1"/>
</dbReference>
<evidence type="ECO:0008006" key="4">
    <source>
        <dbReference type="Google" id="ProtNLM"/>
    </source>
</evidence>
<gene>
    <name evidence="2" type="ORF">ACFPTP_02355</name>
</gene>
<feature type="transmembrane region" description="Helical" evidence="1">
    <location>
        <begin position="33"/>
        <end position="55"/>
    </location>
</feature>
<reference evidence="3" key="1">
    <citation type="journal article" date="2019" name="Int. J. Syst. Evol. Microbiol.">
        <title>The Global Catalogue of Microorganisms (GCM) 10K type strain sequencing project: providing services to taxonomists for standard genome sequencing and annotation.</title>
        <authorList>
            <consortium name="The Broad Institute Genomics Platform"/>
            <consortium name="The Broad Institute Genome Sequencing Center for Infectious Disease"/>
            <person name="Wu L."/>
            <person name="Ma J."/>
        </authorList>
    </citation>
    <scope>NUCLEOTIDE SEQUENCE [LARGE SCALE GENOMIC DNA]</scope>
    <source>
        <strain evidence="3">KACC 11299</strain>
    </source>
</reference>
<evidence type="ECO:0000256" key="1">
    <source>
        <dbReference type="SAM" id="Phobius"/>
    </source>
</evidence>
<dbReference type="InterPro" id="IPR038728">
    <property type="entry name" value="YkvI-like"/>
</dbReference>
<evidence type="ECO:0000313" key="2">
    <source>
        <dbReference type="EMBL" id="MFC5602108.1"/>
    </source>
</evidence>
<keyword evidence="1" id="KW-1133">Transmembrane helix</keyword>
<dbReference type="PANTHER" id="PTHR37814">
    <property type="entry name" value="CONSERVED MEMBRANE PROTEIN"/>
    <property type="match status" value="1"/>
</dbReference>
<feature type="transmembrane region" description="Helical" evidence="1">
    <location>
        <begin position="76"/>
        <end position="100"/>
    </location>
</feature>
<protein>
    <recommendedName>
        <fullName evidence="4">Membrane protein YkvI</fullName>
    </recommendedName>
</protein>
<comment type="caution">
    <text evidence="2">The sequence shown here is derived from an EMBL/GenBank/DDBJ whole genome shotgun (WGS) entry which is preliminary data.</text>
</comment>
<keyword evidence="1" id="KW-0472">Membrane</keyword>
<organism evidence="2 3">
    <name type="scientific">Sporosarcina koreensis</name>
    <dbReference type="NCBI Taxonomy" id="334735"/>
    <lineage>
        <taxon>Bacteria</taxon>
        <taxon>Bacillati</taxon>
        <taxon>Bacillota</taxon>
        <taxon>Bacilli</taxon>
        <taxon>Bacillales</taxon>
        <taxon>Caryophanaceae</taxon>
        <taxon>Sporosarcina</taxon>
    </lineage>
</organism>
<feature type="transmembrane region" description="Helical" evidence="1">
    <location>
        <begin position="180"/>
        <end position="204"/>
    </location>
</feature>
<sequence length="351" mass="37755">MKKILKMGSAFIGIIVGAGFASGQEILLYFTSFGMMGIVAAVLSTILFAYLGMVLTRIGSRMRTTSHKEVIYKISGRYVGIVIDFVIIFTLFGTGVVMLAGAGSNLHQQFGLHPIVGTIVMVILVYLTILLNVDKVVAVIGSITPFLILAVVIISVYSLATMDQSFSSLNQTALNLETPLPNWFFSAINYVSFNITVGASMALVMGGAEKDEKSAAIGGLVGGLGLGILIILSHLAIFSKVDVVGEAELPMLAIINDISPILGTFMAFILYGMIFNTAVSMFYAFGARFVKIDTDKFRVFVLITLVAGFALSFRGFKELVGDFYPIVGYSGLFLVGALIVASFRLPNKIRR</sequence>
<accession>A0ABW0TW95</accession>
<dbReference type="PANTHER" id="PTHR37814:SF1">
    <property type="entry name" value="MEMBRANE PROTEIN"/>
    <property type="match status" value="1"/>
</dbReference>
<feature type="transmembrane region" description="Helical" evidence="1">
    <location>
        <begin position="258"/>
        <end position="285"/>
    </location>
</feature>
<feature type="transmembrane region" description="Helical" evidence="1">
    <location>
        <begin position="326"/>
        <end position="345"/>
    </location>
</feature>